<feature type="compositionally biased region" description="Basic and acidic residues" evidence="1">
    <location>
        <begin position="23"/>
        <end position="33"/>
    </location>
</feature>
<dbReference type="RefSeq" id="XP_016930892.4">
    <property type="nucleotide sequence ID" value="XM_017075403.4"/>
</dbReference>
<reference evidence="3 4" key="1">
    <citation type="submission" date="2025-05" db="UniProtKB">
        <authorList>
            <consortium name="RefSeq"/>
        </authorList>
    </citation>
    <scope>NUCLEOTIDE SEQUENCE [LARGE SCALE GENOMIC DNA]</scope>
</reference>
<evidence type="ECO:0000313" key="4">
    <source>
        <dbReference type="RefSeq" id="XP_016930892.4"/>
    </source>
</evidence>
<feature type="region of interest" description="Disordered" evidence="1">
    <location>
        <begin position="1"/>
        <end position="33"/>
    </location>
</feature>
<evidence type="ECO:0000313" key="5">
    <source>
        <dbReference type="RefSeq" id="XP_065720543.2"/>
    </source>
</evidence>
<feature type="domain" description="DUF4780" evidence="2">
    <location>
        <begin position="148"/>
        <end position="317"/>
    </location>
</feature>
<organism evidence="3 5">
    <name type="scientific">Drosophila suzukii</name>
    <name type="common">Spotted-wing drosophila fruit fly</name>
    <dbReference type="NCBI Taxonomy" id="28584"/>
    <lineage>
        <taxon>Eukaryota</taxon>
        <taxon>Metazoa</taxon>
        <taxon>Ecdysozoa</taxon>
        <taxon>Arthropoda</taxon>
        <taxon>Hexapoda</taxon>
        <taxon>Insecta</taxon>
        <taxon>Pterygota</taxon>
        <taxon>Neoptera</taxon>
        <taxon>Endopterygota</taxon>
        <taxon>Diptera</taxon>
        <taxon>Brachycera</taxon>
        <taxon>Muscomorpha</taxon>
        <taxon>Ephydroidea</taxon>
        <taxon>Drosophilidae</taxon>
        <taxon>Drosophila</taxon>
        <taxon>Sophophora</taxon>
    </lineage>
</organism>
<dbReference type="Proteomes" id="UP001652628">
    <property type="component" value="Chromosome 2L"/>
</dbReference>
<gene>
    <name evidence="4 5" type="primary">LOC108010524</name>
</gene>
<sequence>MDKFLWSGKSEPSTSEETPGNQAEERSPPTREQIERKLKAILEILEILEETSSPGEDPVKIPPIPPTGDQIECKLKAILDILEETSSPGEDPVKIPPIPEPPVLNDRRRKRPMEDDFLGDSTEGLPKKPKKSMKKEPELFPNSLDSKDPGITMAVMAKSYPSLVMSELQLARIEYALVKEMRRGWIASMNFEGIRYFPGYILVKCMDENSKKWLEHVMPKITEVIGIELITCPKDEIPATMGMYVCVPHSAHENYNKTIKHLIDQNQDLLSKSWQFGRSLKFPNGDKVVSIKISKKSLLLLQERGWMVSYCFNQLLVCIMPKSVSLKPKGNHTYEEEEQERN</sequence>
<evidence type="ECO:0000313" key="3">
    <source>
        <dbReference type="Proteomes" id="UP001652628"/>
    </source>
</evidence>
<accession>A0AB40DAL9</accession>
<evidence type="ECO:0000256" key="1">
    <source>
        <dbReference type="SAM" id="MobiDB-lite"/>
    </source>
</evidence>
<feature type="region of interest" description="Disordered" evidence="1">
    <location>
        <begin position="48"/>
        <end position="68"/>
    </location>
</feature>
<feature type="compositionally biased region" description="Polar residues" evidence="1">
    <location>
        <begin position="10"/>
        <end position="21"/>
    </location>
</feature>
<proteinExistence type="predicted"/>
<dbReference type="Pfam" id="PF16012">
    <property type="entry name" value="DUF4780"/>
    <property type="match status" value="1"/>
</dbReference>
<dbReference type="InterPro" id="IPR031961">
    <property type="entry name" value="DUF4780"/>
</dbReference>
<dbReference type="GeneID" id="108010524"/>
<name>A0AB40DAL9_DROSZ</name>
<keyword evidence="3" id="KW-1185">Reference proteome</keyword>
<dbReference type="RefSeq" id="XP_065720543.2">
    <property type="nucleotide sequence ID" value="XM_065864471.2"/>
</dbReference>
<protein>
    <recommendedName>
        <fullName evidence="2">DUF4780 domain-containing protein</fullName>
    </recommendedName>
</protein>
<dbReference type="AlphaFoldDB" id="A0AB40DAL9"/>
<feature type="region of interest" description="Disordered" evidence="1">
    <location>
        <begin position="85"/>
        <end position="144"/>
    </location>
</feature>
<evidence type="ECO:0000259" key="2">
    <source>
        <dbReference type="Pfam" id="PF16012"/>
    </source>
</evidence>